<evidence type="ECO:0000256" key="5">
    <source>
        <dbReference type="ARBA" id="ARBA00043266"/>
    </source>
</evidence>
<dbReference type="InterPro" id="IPR007110">
    <property type="entry name" value="Ig-like_dom"/>
</dbReference>
<dbReference type="InterPro" id="IPR003599">
    <property type="entry name" value="Ig_sub"/>
</dbReference>
<keyword evidence="4" id="KW-0393">Immunoglobulin domain</keyword>
<dbReference type="SMART" id="SM00406">
    <property type="entry name" value="IGv"/>
    <property type="match status" value="1"/>
</dbReference>
<dbReference type="InterPro" id="IPR036179">
    <property type="entry name" value="Ig-like_dom_sf"/>
</dbReference>
<evidence type="ECO:0000256" key="3">
    <source>
        <dbReference type="ARBA" id="ARBA00023170"/>
    </source>
</evidence>
<comment type="caution">
    <text evidence="8">The sequence shown here is derived from an EMBL/GenBank/DDBJ whole genome shotgun (WGS) entry which is preliminary data.</text>
</comment>
<feature type="domain" description="Ig-like" evidence="7">
    <location>
        <begin position="16"/>
        <end position="126"/>
    </location>
</feature>
<gene>
    <name evidence="8" type="ORF">HHUSO_G14793</name>
</gene>
<evidence type="ECO:0000313" key="9">
    <source>
        <dbReference type="Proteomes" id="UP001369086"/>
    </source>
</evidence>
<keyword evidence="5" id="KW-0391">Immunity</keyword>
<evidence type="ECO:0000313" key="8">
    <source>
        <dbReference type="EMBL" id="KAK6483318.1"/>
    </source>
</evidence>
<feature type="chain" id="PRO_5046931548" description="Ig-like domain-containing protein" evidence="6">
    <location>
        <begin position="22"/>
        <end position="129"/>
    </location>
</feature>
<protein>
    <recommendedName>
        <fullName evidence="7">Ig-like domain-containing protein</fullName>
    </recommendedName>
</protein>
<dbReference type="SUPFAM" id="SSF48726">
    <property type="entry name" value="Immunoglobulin"/>
    <property type="match status" value="1"/>
</dbReference>
<organism evidence="8 9">
    <name type="scientific">Huso huso</name>
    <name type="common">Beluga</name>
    <name type="synonym">Acipenser huso</name>
    <dbReference type="NCBI Taxonomy" id="61971"/>
    <lineage>
        <taxon>Eukaryota</taxon>
        <taxon>Metazoa</taxon>
        <taxon>Chordata</taxon>
        <taxon>Craniata</taxon>
        <taxon>Vertebrata</taxon>
        <taxon>Euteleostomi</taxon>
        <taxon>Actinopterygii</taxon>
        <taxon>Chondrostei</taxon>
        <taxon>Acipenseriformes</taxon>
        <taxon>Acipenseridae</taxon>
        <taxon>Huso</taxon>
    </lineage>
</organism>
<dbReference type="PANTHER" id="PTHR19367:SF18">
    <property type="entry name" value="T CELL RECEPTOR ALPHA VARIABLE 16"/>
    <property type="match status" value="1"/>
</dbReference>
<evidence type="ECO:0000256" key="4">
    <source>
        <dbReference type="ARBA" id="ARBA00023319"/>
    </source>
</evidence>
<dbReference type="Gene3D" id="2.60.40.10">
    <property type="entry name" value="Immunoglobulins"/>
    <property type="match status" value="1"/>
</dbReference>
<keyword evidence="5" id="KW-1279">T cell receptor</keyword>
<feature type="signal peptide" evidence="6">
    <location>
        <begin position="1"/>
        <end position="21"/>
    </location>
</feature>
<dbReference type="InterPro" id="IPR013783">
    <property type="entry name" value="Ig-like_fold"/>
</dbReference>
<keyword evidence="9" id="KW-1185">Reference proteome</keyword>
<keyword evidence="1 6" id="KW-0732">Signal</keyword>
<proteinExistence type="predicted"/>
<name>A0ABR0ZET3_HUSHU</name>
<dbReference type="Proteomes" id="UP001369086">
    <property type="component" value="Unassembled WGS sequence"/>
</dbReference>
<sequence length="129" mass="14276">MFKRQIYCWATAACLPLLILGNTIQPEHSEVSGEEGSSVTLKCTYSTTDNGPYLYWYRQFPNRAPQYMVMRGAGTSRTVKTESGLFTERHSAGADKESTNLTISRLEAGDAATYHCALQPHSASVPRHS</sequence>
<dbReference type="InterPro" id="IPR051287">
    <property type="entry name" value="TCR_variable_region"/>
</dbReference>
<dbReference type="InterPro" id="IPR013106">
    <property type="entry name" value="Ig_V-set"/>
</dbReference>
<evidence type="ECO:0000256" key="1">
    <source>
        <dbReference type="ARBA" id="ARBA00022729"/>
    </source>
</evidence>
<dbReference type="PROSITE" id="PS50835">
    <property type="entry name" value="IG_LIKE"/>
    <property type="match status" value="1"/>
</dbReference>
<dbReference type="PANTHER" id="PTHR19367">
    <property type="entry name" value="T-CELL RECEPTOR ALPHA CHAIN V REGION"/>
    <property type="match status" value="1"/>
</dbReference>
<evidence type="ECO:0000259" key="7">
    <source>
        <dbReference type="PROSITE" id="PS50835"/>
    </source>
</evidence>
<evidence type="ECO:0000256" key="6">
    <source>
        <dbReference type="SAM" id="SignalP"/>
    </source>
</evidence>
<evidence type="ECO:0000256" key="2">
    <source>
        <dbReference type="ARBA" id="ARBA00023130"/>
    </source>
</evidence>
<keyword evidence="2" id="KW-1064">Adaptive immunity</keyword>
<dbReference type="SMART" id="SM00409">
    <property type="entry name" value="IG"/>
    <property type="match status" value="1"/>
</dbReference>
<accession>A0ABR0ZET3</accession>
<dbReference type="EMBL" id="JAHFZB010000012">
    <property type="protein sequence ID" value="KAK6483318.1"/>
    <property type="molecule type" value="Genomic_DNA"/>
</dbReference>
<dbReference type="Pfam" id="PF07686">
    <property type="entry name" value="V-set"/>
    <property type="match status" value="1"/>
</dbReference>
<reference evidence="8 9" key="1">
    <citation type="submission" date="2021-05" db="EMBL/GenBank/DDBJ databases">
        <authorList>
            <person name="Zahm M."/>
            <person name="Klopp C."/>
            <person name="Cabau C."/>
            <person name="Kuhl H."/>
            <person name="Suciu R."/>
            <person name="Ciorpac M."/>
            <person name="Holostenco D."/>
            <person name="Gessner J."/>
            <person name="Wuertz S."/>
            <person name="Hohne C."/>
            <person name="Stock M."/>
            <person name="Gislard M."/>
            <person name="Lluch J."/>
            <person name="Milhes M."/>
            <person name="Lampietro C."/>
            <person name="Lopez Roques C."/>
            <person name="Donnadieu C."/>
            <person name="Du K."/>
            <person name="Schartl M."/>
            <person name="Guiguen Y."/>
        </authorList>
    </citation>
    <scope>NUCLEOTIDE SEQUENCE [LARGE SCALE GENOMIC DNA]</scope>
    <source>
        <strain evidence="8">Hh-F2</strain>
        <tissue evidence="8">Blood</tissue>
    </source>
</reference>
<keyword evidence="3" id="KW-0675">Receptor</keyword>